<keyword evidence="2" id="KW-1185">Reference proteome</keyword>
<dbReference type="PANTHER" id="PTHR45588">
    <property type="entry name" value="TPR DOMAIN-CONTAINING PROTEIN"/>
    <property type="match status" value="1"/>
</dbReference>
<reference evidence="1 2" key="1">
    <citation type="submission" date="2018-08" db="EMBL/GenBank/DDBJ databases">
        <title>Wenzhouxiangella salilacus sp. nov., a novel bacterium isolated from a saline lake in Xinjiang Province, China.</title>
        <authorList>
            <person name="Han S."/>
        </authorList>
    </citation>
    <scope>NUCLEOTIDE SEQUENCE [LARGE SCALE GENOMIC DNA]</scope>
    <source>
        <strain evidence="1 2">XDB06</strain>
    </source>
</reference>
<dbReference type="Proteomes" id="UP000260351">
    <property type="component" value="Unassembled WGS sequence"/>
</dbReference>
<dbReference type="PANTHER" id="PTHR45588:SF1">
    <property type="entry name" value="WW DOMAIN-CONTAINING PROTEIN"/>
    <property type="match status" value="1"/>
</dbReference>
<organism evidence="1 2">
    <name type="scientific">Wenzhouxiangella sediminis</name>
    <dbReference type="NCBI Taxonomy" id="1792836"/>
    <lineage>
        <taxon>Bacteria</taxon>
        <taxon>Pseudomonadati</taxon>
        <taxon>Pseudomonadota</taxon>
        <taxon>Gammaproteobacteria</taxon>
        <taxon>Chromatiales</taxon>
        <taxon>Wenzhouxiangellaceae</taxon>
        <taxon>Wenzhouxiangella</taxon>
    </lineage>
</organism>
<evidence type="ECO:0008006" key="3">
    <source>
        <dbReference type="Google" id="ProtNLM"/>
    </source>
</evidence>
<dbReference type="EMBL" id="QUZK01000046">
    <property type="protein sequence ID" value="RFF29489.1"/>
    <property type="molecule type" value="Genomic_DNA"/>
</dbReference>
<name>A0A3E1K648_9GAMM</name>
<accession>A0A3E1K648</accession>
<dbReference type="SUPFAM" id="SSF48452">
    <property type="entry name" value="TPR-like"/>
    <property type="match status" value="1"/>
</dbReference>
<dbReference type="AlphaFoldDB" id="A0A3E1K648"/>
<sequence length="86" mass="9296">MDLFAGSKGSRSYLPEVAPVGATMLEGLGNYSLSIDASSPEVQQWFDQGLALTYGFNHQAAERSFLQAVELDPQCALCWWGAALVL</sequence>
<evidence type="ECO:0000313" key="1">
    <source>
        <dbReference type="EMBL" id="RFF29489.1"/>
    </source>
</evidence>
<proteinExistence type="predicted"/>
<comment type="caution">
    <text evidence="1">The sequence shown here is derived from an EMBL/GenBank/DDBJ whole genome shotgun (WGS) entry which is preliminary data.</text>
</comment>
<dbReference type="InterPro" id="IPR011990">
    <property type="entry name" value="TPR-like_helical_dom_sf"/>
</dbReference>
<evidence type="ECO:0000313" key="2">
    <source>
        <dbReference type="Proteomes" id="UP000260351"/>
    </source>
</evidence>
<gene>
    <name evidence="1" type="ORF">DZC52_12665</name>
</gene>
<protein>
    <recommendedName>
        <fullName evidence="3">Tetratricopeptide repeat protein</fullName>
    </recommendedName>
</protein>